<gene>
    <name evidence="1" type="ORF">OHA16_35145</name>
</gene>
<evidence type="ECO:0000313" key="1">
    <source>
        <dbReference type="EMBL" id="WUQ87762.1"/>
    </source>
</evidence>
<dbReference type="RefSeq" id="WP_328958318.1">
    <property type="nucleotide sequence ID" value="NZ_CP108110.1"/>
</dbReference>
<sequence length="438" mass="45351">MSARTAPELAEALSTAGRPVLLFLRDLDRSTDPDAVGAGVLARLLTVPNLRMIVEGDESTGSLFHGAAVLDLADPGWTDRDAFSAWYAQRRGASPFDAEDVWPSPGSALLAATVTAAGPDGRRAGVPAAWWAGADDGVRHALGVLAGAVQPLTLAQWSAAAGAEAAVAAARVLPPDPAEDGTWWLPAGPLRDTVVTATTSVDRARLARALAGTVPRRPDRSPDWTRATSAELGLVLRQAVAAGLAEEVLDDFGLLAHADPVAVTAVLADHPDSGFAGAWTAAGPELIDEPDPEIRARRLLANLPNAASGGRPASGSEDGSTRGIVRISAEASLGRLALGVGSPSELLGSLADEELLVCVDARTGRLLMTTGANGRVGVDVCTGRHHIPRHWAGAVRMRGRDLAEQHVDLDLRLNPASTPSVTLPLRDLRRAAEGPVAG</sequence>
<name>A0ABZ1U9A6_9ACTN</name>
<protein>
    <submittedName>
        <fullName evidence="1">Uncharacterized protein</fullName>
    </submittedName>
</protein>
<dbReference type="EMBL" id="CP108110">
    <property type="protein sequence ID" value="WUQ87762.1"/>
    <property type="molecule type" value="Genomic_DNA"/>
</dbReference>
<reference evidence="1" key="1">
    <citation type="submission" date="2022-10" db="EMBL/GenBank/DDBJ databases">
        <title>The complete genomes of actinobacterial strains from the NBC collection.</title>
        <authorList>
            <person name="Joergensen T.S."/>
            <person name="Alvarez Arevalo M."/>
            <person name="Sterndorff E.B."/>
            <person name="Faurdal D."/>
            <person name="Vuksanovic O."/>
            <person name="Mourched A.-S."/>
            <person name="Charusanti P."/>
            <person name="Shaw S."/>
            <person name="Blin K."/>
            <person name="Weber T."/>
        </authorList>
    </citation>
    <scope>NUCLEOTIDE SEQUENCE</scope>
    <source>
        <strain evidence="1">NBC_00222</strain>
    </source>
</reference>
<accession>A0ABZ1U9A6</accession>
<dbReference type="Proteomes" id="UP001432222">
    <property type="component" value="Chromosome"/>
</dbReference>
<organism evidence="1 2">
    <name type="scientific">Kitasatospora purpeofusca</name>
    <dbReference type="NCBI Taxonomy" id="67352"/>
    <lineage>
        <taxon>Bacteria</taxon>
        <taxon>Bacillati</taxon>
        <taxon>Actinomycetota</taxon>
        <taxon>Actinomycetes</taxon>
        <taxon>Kitasatosporales</taxon>
        <taxon>Streptomycetaceae</taxon>
        <taxon>Kitasatospora</taxon>
    </lineage>
</organism>
<proteinExistence type="predicted"/>
<evidence type="ECO:0000313" key="2">
    <source>
        <dbReference type="Proteomes" id="UP001432222"/>
    </source>
</evidence>
<keyword evidence="2" id="KW-1185">Reference proteome</keyword>